<keyword evidence="2" id="KW-1185">Reference proteome</keyword>
<accession>A0A811VIF7</accession>
<organism evidence="1 2">
    <name type="scientific">Ceratitis capitata</name>
    <name type="common">Mediterranean fruit fly</name>
    <name type="synonym">Tephritis capitata</name>
    <dbReference type="NCBI Taxonomy" id="7213"/>
    <lineage>
        <taxon>Eukaryota</taxon>
        <taxon>Metazoa</taxon>
        <taxon>Ecdysozoa</taxon>
        <taxon>Arthropoda</taxon>
        <taxon>Hexapoda</taxon>
        <taxon>Insecta</taxon>
        <taxon>Pterygota</taxon>
        <taxon>Neoptera</taxon>
        <taxon>Endopterygota</taxon>
        <taxon>Diptera</taxon>
        <taxon>Brachycera</taxon>
        <taxon>Muscomorpha</taxon>
        <taxon>Tephritoidea</taxon>
        <taxon>Tephritidae</taxon>
        <taxon>Ceratitis</taxon>
        <taxon>Ceratitis</taxon>
    </lineage>
</organism>
<dbReference type="EMBL" id="CAJHJT010000056">
    <property type="protein sequence ID" value="CAD7015236.1"/>
    <property type="molecule type" value="Genomic_DNA"/>
</dbReference>
<reference evidence="1" key="1">
    <citation type="submission" date="2020-11" db="EMBL/GenBank/DDBJ databases">
        <authorList>
            <person name="Whitehead M."/>
        </authorList>
    </citation>
    <scope>NUCLEOTIDE SEQUENCE</scope>
    <source>
        <strain evidence="1">EGII</strain>
    </source>
</reference>
<sequence length="69" mass="7567">MSKTAGGMHSEKVVESVALAVHFRIAMHYAYLTAAQKDRKNTTTITTNYLNSQVTNEPAELQCSLGVHT</sequence>
<gene>
    <name evidence="1" type="ORF">CCAP1982_LOCUS23187</name>
</gene>
<dbReference type="AlphaFoldDB" id="A0A811VIF7"/>
<protein>
    <submittedName>
        <fullName evidence="1">(Mediterranean fruit fly) hypothetical protein</fullName>
    </submittedName>
</protein>
<evidence type="ECO:0000313" key="1">
    <source>
        <dbReference type="EMBL" id="CAD7015236.1"/>
    </source>
</evidence>
<dbReference type="Proteomes" id="UP000606786">
    <property type="component" value="Unassembled WGS sequence"/>
</dbReference>
<evidence type="ECO:0000313" key="2">
    <source>
        <dbReference type="Proteomes" id="UP000606786"/>
    </source>
</evidence>
<comment type="caution">
    <text evidence="1">The sequence shown here is derived from an EMBL/GenBank/DDBJ whole genome shotgun (WGS) entry which is preliminary data.</text>
</comment>
<name>A0A811VIF7_CERCA</name>
<proteinExistence type="predicted"/>